<dbReference type="PANTHER" id="PTHR13887">
    <property type="entry name" value="GLUTATHIONE S-TRANSFERASE KAPPA"/>
    <property type="match status" value="1"/>
</dbReference>
<organism evidence="2 3">
    <name type="scientific">Euzebyella marina</name>
    <dbReference type="NCBI Taxonomy" id="1761453"/>
    <lineage>
        <taxon>Bacteria</taxon>
        <taxon>Pseudomonadati</taxon>
        <taxon>Bacteroidota</taxon>
        <taxon>Flavobacteriia</taxon>
        <taxon>Flavobacteriales</taxon>
        <taxon>Flavobacteriaceae</taxon>
        <taxon>Euzebyella</taxon>
    </lineage>
</organism>
<dbReference type="KEGG" id="emar:D1013_13825"/>
<dbReference type="GO" id="GO:0016491">
    <property type="term" value="F:oxidoreductase activity"/>
    <property type="evidence" value="ECO:0007669"/>
    <property type="project" value="InterPro"/>
</dbReference>
<dbReference type="InterPro" id="IPR036249">
    <property type="entry name" value="Thioredoxin-like_sf"/>
</dbReference>
<dbReference type="SUPFAM" id="SSF52833">
    <property type="entry name" value="Thioredoxin-like"/>
    <property type="match status" value="1"/>
</dbReference>
<feature type="domain" description="DSBA-like thioredoxin" evidence="1">
    <location>
        <begin position="6"/>
        <end position="207"/>
    </location>
</feature>
<dbReference type="PANTHER" id="PTHR13887:SF41">
    <property type="entry name" value="THIOREDOXIN SUPERFAMILY PROTEIN"/>
    <property type="match status" value="1"/>
</dbReference>
<gene>
    <name evidence="2" type="ORF">D1013_13825</name>
</gene>
<dbReference type="AlphaFoldDB" id="A0A3G2L879"/>
<protein>
    <submittedName>
        <fullName evidence="2">DsbA family oxidoreductase</fullName>
    </submittedName>
</protein>
<dbReference type="CDD" id="cd03024">
    <property type="entry name" value="DsbA_FrnE"/>
    <property type="match status" value="1"/>
</dbReference>
<evidence type="ECO:0000313" key="2">
    <source>
        <dbReference type="EMBL" id="AYN68381.1"/>
    </source>
</evidence>
<dbReference type="RefSeq" id="WP_121849394.1">
    <property type="nucleotide sequence ID" value="NZ_CP032050.1"/>
</dbReference>
<keyword evidence="3" id="KW-1185">Reference proteome</keyword>
<proteinExistence type="predicted"/>
<reference evidence="2 3" key="1">
    <citation type="submission" date="2018-08" db="EMBL/GenBank/DDBJ databases">
        <title>The reduced genetic potential of extracellular carbohydrate catabolism in Euzebyella marina RN62, a Flavobacteriia bacterium isolated from the hadal water.</title>
        <authorList>
            <person name="Xue C."/>
        </authorList>
    </citation>
    <scope>NUCLEOTIDE SEQUENCE [LARGE SCALE GENOMIC DNA]</scope>
    <source>
        <strain evidence="2 3">RN62</strain>
    </source>
</reference>
<evidence type="ECO:0000313" key="3">
    <source>
        <dbReference type="Proteomes" id="UP000276309"/>
    </source>
</evidence>
<accession>A0A3G2L879</accession>
<name>A0A3G2L879_9FLAO</name>
<dbReference type="Gene3D" id="3.40.30.10">
    <property type="entry name" value="Glutaredoxin"/>
    <property type="match status" value="1"/>
</dbReference>
<dbReference type="OrthoDB" id="9799122at2"/>
<sequence length="218" mass="25033">MNKLKIDIVSDVVCPWCTIGYKRLEKAINDLNLQNSVELEWHPFELNPYMPKEGQNIHEHITEKYGASMEQQKESQRVMTEAGAELGFKFDYFDEMKIVNTRDAHILLDYAKRFGKQTDLKMRLTAAFFGERQDVSNRQVLAKALNDVGLDAEEALKTLDDDEKRYQIKSEEAYWQNLGVNSVPTIIFDQKSAVRGAQPVDVFKNVLNELTQSAAPQE</sequence>
<dbReference type="InterPro" id="IPR001853">
    <property type="entry name" value="DSBA-like_thioredoxin_dom"/>
</dbReference>
<evidence type="ECO:0000259" key="1">
    <source>
        <dbReference type="Pfam" id="PF01323"/>
    </source>
</evidence>
<dbReference type="Proteomes" id="UP000276309">
    <property type="component" value="Chromosome"/>
</dbReference>
<dbReference type="Pfam" id="PF01323">
    <property type="entry name" value="DSBA"/>
    <property type="match status" value="1"/>
</dbReference>
<dbReference type="EMBL" id="CP032050">
    <property type="protein sequence ID" value="AYN68381.1"/>
    <property type="molecule type" value="Genomic_DNA"/>
</dbReference>